<gene>
    <name evidence="10" type="ORF">HNP46_005723</name>
</gene>
<comment type="similarity">
    <text evidence="2">Belongs to the peptidase S54 family.</text>
</comment>
<keyword evidence="3 10" id="KW-0645">Protease</keyword>
<reference evidence="10 11" key="1">
    <citation type="submission" date="2020-08" db="EMBL/GenBank/DDBJ databases">
        <title>Functional genomics of gut bacteria from endangered species of beetles.</title>
        <authorList>
            <person name="Carlos-Shanley C."/>
        </authorList>
    </citation>
    <scope>NUCLEOTIDE SEQUENCE [LARGE SCALE GENOMIC DNA]</scope>
    <source>
        <strain evidence="10 11">S00179</strain>
    </source>
</reference>
<dbReference type="Proteomes" id="UP000566995">
    <property type="component" value="Unassembled WGS sequence"/>
</dbReference>
<dbReference type="GO" id="GO:0004252">
    <property type="term" value="F:serine-type endopeptidase activity"/>
    <property type="evidence" value="ECO:0007669"/>
    <property type="project" value="InterPro"/>
</dbReference>
<sequence>MLHKETKLITWAACAMVMLFMVNFVTAGWINQFGIIPRSVAGLPGIALSPFLHASMVHLLGNLVAFVPLSILVVAGERNRYLKLCLFIIVVGGGAVWLIGRDANHVGASGLIFGLWAYLLATAWYKKSFKSLMIGAVVLVGYGSMIWGFMPRAYVSFEAHICGAWAGYAYAYLTEKLGARAITT</sequence>
<dbReference type="PANTHER" id="PTHR43066:SF1">
    <property type="entry name" value="RHOMBOID PROTEIN 2"/>
    <property type="match status" value="1"/>
</dbReference>
<evidence type="ECO:0000313" key="10">
    <source>
        <dbReference type="EMBL" id="MBB4866816.1"/>
    </source>
</evidence>
<name>A0A7W7KQ56_PSENT</name>
<feature type="transmembrane region" description="Helical" evidence="8">
    <location>
        <begin position="50"/>
        <end position="74"/>
    </location>
</feature>
<evidence type="ECO:0000256" key="2">
    <source>
        <dbReference type="ARBA" id="ARBA00009045"/>
    </source>
</evidence>
<keyword evidence="7 8" id="KW-0472">Membrane</keyword>
<dbReference type="Gene3D" id="1.20.1540.10">
    <property type="entry name" value="Rhomboid-like"/>
    <property type="match status" value="1"/>
</dbReference>
<evidence type="ECO:0000256" key="4">
    <source>
        <dbReference type="ARBA" id="ARBA00022692"/>
    </source>
</evidence>
<evidence type="ECO:0000256" key="1">
    <source>
        <dbReference type="ARBA" id="ARBA00004141"/>
    </source>
</evidence>
<evidence type="ECO:0000256" key="7">
    <source>
        <dbReference type="ARBA" id="ARBA00023136"/>
    </source>
</evidence>
<dbReference type="Pfam" id="PF01694">
    <property type="entry name" value="Rhomboid"/>
    <property type="match status" value="1"/>
</dbReference>
<evidence type="ECO:0000256" key="5">
    <source>
        <dbReference type="ARBA" id="ARBA00022801"/>
    </source>
</evidence>
<feature type="transmembrane region" description="Helical" evidence="8">
    <location>
        <begin position="132"/>
        <end position="150"/>
    </location>
</feature>
<dbReference type="GO" id="GO:0016020">
    <property type="term" value="C:membrane"/>
    <property type="evidence" value="ECO:0007669"/>
    <property type="project" value="UniProtKB-SubCell"/>
</dbReference>
<evidence type="ECO:0000313" key="11">
    <source>
        <dbReference type="Proteomes" id="UP000566995"/>
    </source>
</evidence>
<protein>
    <submittedName>
        <fullName evidence="10">Membrane associated rhomboid family serine protease</fullName>
    </submittedName>
</protein>
<feature type="transmembrane region" description="Helical" evidence="8">
    <location>
        <begin position="106"/>
        <end position="125"/>
    </location>
</feature>
<dbReference type="AlphaFoldDB" id="A0A7W7KQ56"/>
<evidence type="ECO:0000256" key="6">
    <source>
        <dbReference type="ARBA" id="ARBA00022989"/>
    </source>
</evidence>
<feature type="transmembrane region" description="Helical" evidence="8">
    <location>
        <begin position="9"/>
        <end position="30"/>
    </location>
</feature>
<comment type="subcellular location">
    <subcellularLocation>
        <location evidence="1">Membrane</location>
        <topology evidence="1">Multi-pass membrane protein</topology>
    </subcellularLocation>
</comment>
<organism evidence="10 11">
    <name type="scientific">Pseudomonas nitroreducens</name>
    <dbReference type="NCBI Taxonomy" id="46680"/>
    <lineage>
        <taxon>Bacteria</taxon>
        <taxon>Pseudomonadati</taxon>
        <taxon>Pseudomonadota</taxon>
        <taxon>Gammaproteobacteria</taxon>
        <taxon>Pseudomonadales</taxon>
        <taxon>Pseudomonadaceae</taxon>
        <taxon>Pseudomonas</taxon>
    </lineage>
</organism>
<dbReference type="GO" id="GO:0006508">
    <property type="term" value="P:proteolysis"/>
    <property type="evidence" value="ECO:0007669"/>
    <property type="project" value="UniProtKB-KW"/>
</dbReference>
<feature type="domain" description="Peptidase S54 rhomboid" evidence="9">
    <location>
        <begin position="47"/>
        <end position="174"/>
    </location>
</feature>
<evidence type="ECO:0000259" key="9">
    <source>
        <dbReference type="Pfam" id="PF01694"/>
    </source>
</evidence>
<feature type="transmembrane region" description="Helical" evidence="8">
    <location>
        <begin position="81"/>
        <end position="100"/>
    </location>
</feature>
<comment type="caution">
    <text evidence="10">The sequence shown here is derived from an EMBL/GenBank/DDBJ whole genome shotgun (WGS) entry which is preliminary data.</text>
</comment>
<dbReference type="InterPro" id="IPR022764">
    <property type="entry name" value="Peptidase_S54_rhomboid_dom"/>
</dbReference>
<accession>A0A7W7KQ56</accession>
<evidence type="ECO:0000256" key="8">
    <source>
        <dbReference type="SAM" id="Phobius"/>
    </source>
</evidence>
<dbReference type="RefSeq" id="WP_184595685.1">
    <property type="nucleotide sequence ID" value="NZ_JACHLI010000032.1"/>
</dbReference>
<dbReference type="PANTHER" id="PTHR43066">
    <property type="entry name" value="RHOMBOID-RELATED PROTEIN"/>
    <property type="match status" value="1"/>
</dbReference>
<keyword evidence="6 8" id="KW-1133">Transmembrane helix</keyword>
<keyword evidence="5" id="KW-0378">Hydrolase</keyword>
<keyword evidence="4 8" id="KW-0812">Transmembrane</keyword>
<evidence type="ECO:0000256" key="3">
    <source>
        <dbReference type="ARBA" id="ARBA00022670"/>
    </source>
</evidence>
<dbReference type="EMBL" id="JACHLI010000032">
    <property type="protein sequence ID" value="MBB4866816.1"/>
    <property type="molecule type" value="Genomic_DNA"/>
</dbReference>
<dbReference type="InterPro" id="IPR035952">
    <property type="entry name" value="Rhomboid-like_sf"/>
</dbReference>
<dbReference type="SUPFAM" id="SSF144091">
    <property type="entry name" value="Rhomboid-like"/>
    <property type="match status" value="1"/>
</dbReference>
<proteinExistence type="inferred from homology"/>